<dbReference type="InterPro" id="IPR006118">
    <property type="entry name" value="Recombinase_CS"/>
</dbReference>
<evidence type="ECO:0000313" key="9">
    <source>
        <dbReference type="EMBL" id="MBB3927244.1"/>
    </source>
</evidence>
<evidence type="ECO:0000259" key="8">
    <source>
        <dbReference type="PROSITE" id="PS51736"/>
    </source>
</evidence>
<dbReference type="GO" id="GO:0015074">
    <property type="term" value="P:DNA integration"/>
    <property type="evidence" value="ECO:0007669"/>
    <property type="project" value="UniProtKB-KW"/>
</dbReference>
<keyword evidence="10" id="KW-1185">Reference proteome</keyword>
<dbReference type="FunFam" id="3.40.50.1390:FF:000001">
    <property type="entry name" value="DNA recombinase"/>
    <property type="match status" value="1"/>
</dbReference>
<dbReference type="PROSITE" id="PS00397">
    <property type="entry name" value="RECOMBINASES_1"/>
    <property type="match status" value="1"/>
</dbReference>
<dbReference type="PANTHER" id="PTHR30461">
    <property type="entry name" value="DNA-INVERTASE FROM LAMBDOID PROPHAGE"/>
    <property type="match status" value="1"/>
</dbReference>
<dbReference type="Proteomes" id="UP000571950">
    <property type="component" value="Unassembled WGS sequence"/>
</dbReference>
<keyword evidence="5" id="KW-0233">DNA recombination</keyword>
<dbReference type="InterPro" id="IPR006119">
    <property type="entry name" value="Resolv_N"/>
</dbReference>
<dbReference type="Pfam" id="PF02796">
    <property type="entry name" value="HTH_7"/>
    <property type="match status" value="1"/>
</dbReference>
<comment type="similarity">
    <text evidence="1">Belongs to the site-specific recombinase resolvase family.</text>
</comment>
<keyword evidence="3" id="KW-0230">DNA invertase</keyword>
<dbReference type="PROSITE" id="PS00398">
    <property type="entry name" value="RECOMBINASES_2"/>
    <property type="match status" value="1"/>
</dbReference>
<evidence type="ECO:0000256" key="1">
    <source>
        <dbReference type="ARBA" id="ARBA00009913"/>
    </source>
</evidence>
<evidence type="ECO:0000313" key="10">
    <source>
        <dbReference type="Proteomes" id="UP000571950"/>
    </source>
</evidence>
<name>A0A7W6BJS6_9SPHN</name>
<protein>
    <submittedName>
        <fullName evidence="9">DNA invertase Pin-like site-specific DNA recombinase</fullName>
    </submittedName>
</protein>
<proteinExistence type="inferred from homology"/>
<organism evidence="9 10">
    <name type="scientific">Sphingobium jiangsuense</name>
    <dbReference type="NCBI Taxonomy" id="870476"/>
    <lineage>
        <taxon>Bacteria</taxon>
        <taxon>Pseudomonadati</taxon>
        <taxon>Pseudomonadota</taxon>
        <taxon>Alphaproteobacteria</taxon>
        <taxon>Sphingomonadales</taxon>
        <taxon>Sphingomonadaceae</taxon>
        <taxon>Sphingobium</taxon>
    </lineage>
</organism>
<dbReference type="InterPro" id="IPR050639">
    <property type="entry name" value="SSR_resolvase"/>
</dbReference>
<evidence type="ECO:0000256" key="4">
    <source>
        <dbReference type="ARBA" id="ARBA00023125"/>
    </source>
</evidence>
<dbReference type="InterPro" id="IPR009057">
    <property type="entry name" value="Homeodomain-like_sf"/>
</dbReference>
<dbReference type="PROSITE" id="PS51736">
    <property type="entry name" value="RECOMBINASES_3"/>
    <property type="match status" value="1"/>
</dbReference>
<evidence type="ECO:0000256" key="6">
    <source>
        <dbReference type="PIRSR" id="PIRSR606118-50"/>
    </source>
</evidence>
<dbReference type="SUPFAM" id="SSF53041">
    <property type="entry name" value="Resolvase-like"/>
    <property type="match status" value="1"/>
</dbReference>
<dbReference type="SUPFAM" id="SSF46689">
    <property type="entry name" value="Homeodomain-like"/>
    <property type="match status" value="1"/>
</dbReference>
<evidence type="ECO:0000256" key="2">
    <source>
        <dbReference type="ARBA" id="ARBA00022908"/>
    </source>
</evidence>
<dbReference type="GO" id="GO:0000150">
    <property type="term" value="F:DNA strand exchange activity"/>
    <property type="evidence" value="ECO:0007669"/>
    <property type="project" value="UniProtKB-KW"/>
</dbReference>
<evidence type="ECO:0000256" key="3">
    <source>
        <dbReference type="ARBA" id="ARBA00023100"/>
    </source>
</evidence>
<dbReference type="GO" id="GO:0003677">
    <property type="term" value="F:DNA binding"/>
    <property type="evidence" value="ECO:0007669"/>
    <property type="project" value="UniProtKB-KW"/>
</dbReference>
<evidence type="ECO:0000256" key="5">
    <source>
        <dbReference type="ARBA" id="ARBA00023172"/>
    </source>
</evidence>
<gene>
    <name evidence="9" type="ORF">GGR43_002967</name>
</gene>
<dbReference type="Gene3D" id="1.10.10.60">
    <property type="entry name" value="Homeodomain-like"/>
    <property type="match status" value="1"/>
</dbReference>
<keyword evidence="2" id="KW-0229">DNA integration</keyword>
<sequence>MLIGYARVSSTGQSLDVQRTALADAGCEEIFEEKRSGRTASDRAELQRALQMLRKGDALVITRLDRLARSVGDLHQLVEQVTAKGSGLRVLQQVGIDTTTSTGKLMLAMLAAVAEFENDIRRERQRDGIEAARERGVYKGRPKEIDVDQVRALKAEGLGAAEIARRVGIGRASVYRVLAQ</sequence>
<dbReference type="InterPro" id="IPR006120">
    <property type="entry name" value="Resolvase_HTH_dom"/>
</dbReference>
<dbReference type="CDD" id="cd03768">
    <property type="entry name" value="SR_ResInv"/>
    <property type="match status" value="1"/>
</dbReference>
<evidence type="ECO:0000256" key="7">
    <source>
        <dbReference type="PROSITE-ProRule" id="PRU10137"/>
    </source>
</evidence>
<feature type="active site" description="O-(5'-phospho-DNA)-serine intermediate" evidence="6 7">
    <location>
        <position position="9"/>
    </location>
</feature>
<dbReference type="AlphaFoldDB" id="A0A7W6BJS6"/>
<dbReference type="PANTHER" id="PTHR30461:SF26">
    <property type="entry name" value="RESOLVASE HOMOLOG YNEB"/>
    <property type="match status" value="1"/>
</dbReference>
<dbReference type="EMBL" id="JACIDT010000010">
    <property type="protein sequence ID" value="MBB3927244.1"/>
    <property type="molecule type" value="Genomic_DNA"/>
</dbReference>
<dbReference type="SMART" id="SM00857">
    <property type="entry name" value="Resolvase"/>
    <property type="match status" value="1"/>
</dbReference>
<dbReference type="Gene3D" id="3.40.50.1390">
    <property type="entry name" value="Resolvase, N-terminal catalytic domain"/>
    <property type="match status" value="1"/>
</dbReference>
<accession>A0A7W6BJS6</accession>
<keyword evidence="4" id="KW-0238">DNA-binding</keyword>
<reference evidence="9 10" key="1">
    <citation type="submission" date="2020-08" db="EMBL/GenBank/DDBJ databases">
        <title>Genomic Encyclopedia of Type Strains, Phase IV (KMG-IV): sequencing the most valuable type-strain genomes for metagenomic binning, comparative biology and taxonomic classification.</title>
        <authorList>
            <person name="Goeker M."/>
        </authorList>
    </citation>
    <scope>NUCLEOTIDE SEQUENCE [LARGE SCALE GENOMIC DNA]</scope>
    <source>
        <strain evidence="9 10">DSM 26189</strain>
    </source>
</reference>
<dbReference type="Pfam" id="PF00239">
    <property type="entry name" value="Resolvase"/>
    <property type="match status" value="1"/>
</dbReference>
<dbReference type="RefSeq" id="WP_188072743.1">
    <property type="nucleotide sequence ID" value="NZ_BSPS01000013.1"/>
</dbReference>
<dbReference type="InterPro" id="IPR036162">
    <property type="entry name" value="Resolvase-like_N_sf"/>
</dbReference>
<comment type="caution">
    <text evidence="9">The sequence shown here is derived from an EMBL/GenBank/DDBJ whole genome shotgun (WGS) entry which is preliminary data.</text>
</comment>
<feature type="domain" description="Resolvase/invertase-type recombinase catalytic" evidence="8">
    <location>
        <begin position="1"/>
        <end position="136"/>
    </location>
</feature>